<evidence type="ECO:0000313" key="3">
    <source>
        <dbReference type="Proteomes" id="UP000031737"/>
    </source>
</evidence>
<dbReference type="InterPro" id="IPR036322">
    <property type="entry name" value="WD40_repeat_dom_sf"/>
</dbReference>
<protein>
    <recommendedName>
        <fullName evidence="4">Ribosome biogenesis protein NSA1</fullName>
    </recommendedName>
</protein>
<feature type="chain" id="PRO_5001601815" description="Ribosome biogenesis protein NSA1" evidence="1">
    <location>
        <begin position="26"/>
        <end position="382"/>
    </location>
</feature>
<sequence length="382" mass="42491">MRVLINFCTHVFFFYLCFYALKAMACVTGDDTGLVKVWDVSKSLGATVAFSYGEQSRKRGIAAMGWMDNSTTKLVFSMNDGVVSVLDLEERVLMQSKNMRLVAGLPSSLAFVKEKLVMASNDGKVLIADASFEGSNIFECNGPVEAFHIHRKFGMFAMGGKDNDLCVYDVSAQNVSDPVFKAKNVRDHVLDVPYPVYVAGTCIINPFVFCTTTAYHQVRFYDRRSSERPVQEYEISREIGRRPTTLMQWNCNKFLIGEATGDIHLYDTRRGFASRAKLRGGVGSVRSMTKHPAGHQLLGVAGLDRKARIYHVPTGKLLMTMYAKQKVSCILFDRHLPLADNMGAFSGIANSKQTSKFSTLGDEVWDNMDPVVDDINEGTVSL</sequence>
<dbReference type="OrthoDB" id="18388at2759"/>
<dbReference type="InterPro" id="IPR015943">
    <property type="entry name" value="WD40/YVTN_repeat-like_dom_sf"/>
</dbReference>
<comment type="caution">
    <text evidence="2">The sequence shown here is derived from an EMBL/GenBank/DDBJ whole genome shotgun (WGS) entry which is preliminary data.</text>
</comment>
<reference evidence="2 3" key="1">
    <citation type="submission" date="2013-07" db="EMBL/GenBank/DDBJ databases">
        <authorList>
            <person name="Stoco P.H."/>
            <person name="Wagner G."/>
            <person name="Gerber A."/>
            <person name="Zaha A."/>
            <person name="Thompson C."/>
            <person name="Bartholomeu D.C."/>
            <person name="Luckemeyer D.D."/>
            <person name="Bahia D."/>
            <person name="Loreto E."/>
            <person name="Prestes E.B."/>
            <person name="Lima F.M."/>
            <person name="Rodrigues-Luiz G."/>
            <person name="Vallejo G.A."/>
            <person name="Filho J.F."/>
            <person name="Monteiro K.M."/>
            <person name="Tyler K.M."/>
            <person name="de Almeida L.G."/>
            <person name="Ortiz M.F."/>
            <person name="Siervo M.A."/>
            <person name="de Moraes M.H."/>
            <person name="Cunha O.L."/>
            <person name="Mendonca-Neto R."/>
            <person name="Silva R."/>
            <person name="Teixeira S.M."/>
            <person name="Murta S.M."/>
            <person name="Sincero T.C."/>
            <person name="Mendes T.A."/>
            <person name="Urmenyi T.P."/>
            <person name="Silva V.G."/>
            <person name="da Rocha W.D."/>
            <person name="Andersson B."/>
            <person name="Romanha A.J."/>
            <person name="Steindel M."/>
            <person name="de Vasconcelos A.T."/>
            <person name="Grisard E.C."/>
        </authorList>
    </citation>
    <scope>NUCLEOTIDE SEQUENCE [LARGE SCALE GENOMIC DNA]</scope>
    <source>
        <strain evidence="2 3">SC58</strain>
    </source>
</reference>
<keyword evidence="1" id="KW-0732">Signal</keyword>
<accession>A0A061JD51</accession>
<organism evidence="2 3">
    <name type="scientific">Trypanosoma rangeli SC58</name>
    <dbReference type="NCBI Taxonomy" id="429131"/>
    <lineage>
        <taxon>Eukaryota</taxon>
        <taxon>Discoba</taxon>
        <taxon>Euglenozoa</taxon>
        <taxon>Kinetoplastea</taxon>
        <taxon>Metakinetoplastina</taxon>
        <taxon>Trypanosomatida</taxon>
        <taxon>Trypanosomatidae</taxon>
        <taxon>Trypanosoma</taxon>
        <taxon>Herpetosoma</taxon>
    </lineage>
</organism>
<dbReference type="PANTHER" id="PTHR16038">
    <property type="entry name" value="NOP SEVEN ASSOCIATED PROTEIN 1"/>
    <property type="match status" value="1"/>
</dbReference>
<dbReference type="InterPro" id="IPR037379">
    <property type="entry name" value="WDR74/Nsa1"/>
</dbReference>
<evidence type="ECO:0008006" key="4">
    <source>
        <dbReference type="Google" id="ProtNLM"/>
    </source>
</evidence>
<dbReference type="SUPFAM" id="SSF50978">
    <property type="entry name" value="WD40 repeat-like"/>
    <property type="match status" value="1"/>
</dbReference>
<keyword evidence="3" id="KW-1185">Reference proteome</keyword>
<dbReference type="FunFam" id="2.130.10.10:FF:001569">
    <property type="entry name" value="WD repeat-containing protein 74-like Protein"/>
    <property type="match status" value="1"/>
</dbReference>
<dbReference type="PANTHER" id="PTHR16038:SF4">
    <property type="entry name" value="WD REPEAT-CONTAINING PROTEIN 74"/>
    <property type="match status" value="1"/>
</dbReference>
<proteinExistence type="predicted"/>
<dbReference type="VEuPathDB" id="TriTrypDB:TRSC58_00187"/>
<dbReference type="GO" id="GO:0042273">
    <property type="term" value="P:ribosomal large subunit biogenesis"/>
    <property type="evidence" value="ECO:0007669"/>
    <property type="project" value="InterPro"/>
</dbReference>
<evidence type="ECO:0000313" key="2">
    <source>
        <dbReference type="EMBL" id="ESL12051.1"/>
    </source>
</evidence>
<dbReference type="EMBL" id="AUPL01000187">
    <property type="protein sequence ID" value="ESL12051.1"/>
    <property type="molecule type" value="Genomic_DNA"/>
</dbReference>
<dbReference type="Gene3D" id="2.130.10.10">
    <property type="entry name" value="YVTN repeat-like/Quinoprotein amine dehydrogenase"/>
    <property type="match status" value="2"/>
</dbReference>
<dbReference type="AlphaFoldDB" id="A0A061JD51"/>
<dbReference type="GO" id="GO:0005730">
    <property type="term" value="C:nucleolus"/>
    <property type="evidence" value="ECO:0007669"/>
    <property type="project" value="InterPro"/>
</dbReference>
<dbReference type="Proteomes" id="UP000031737">
    <property type="component" value="Unassembled WGS sequence"/>
</dbReference>
<feature type="signal peptide" evidence="1">
    <location>
        <begin position="1"/>
        <end position="25"/>
    </location>
</feature>
<evidence type="ECO:0000256" key="1">
    <source>
        <dbReference type="SAM" id="SignalP"/>
    </source>
</evidence>
<name>A0A061JD51_TRYRA</name>
<gene>
    <name evidence="2" type="ORF">TRSC58_00187</name>
</gene>
<dbReference type="GO" id="GO:0030687">
    <property type="term" value="C:preribosome, large subunit precursor"/>
    <property type="evidence" value="ECO:0007669"/>
    <property type="project" value="TreeGrafter"/>
</dbReference>